<dbReference type="OMA" id="ANIRCLH"/>
<dbReference type="AlphaFoldDB" id="A0A068XZV3"/>
<reference evidence="2" key="2">
    <citation type="submission" date="2015-11" db="EMBL/GenBank/DDBJ databases">
        <authorList>
            <person name="Zhang Y."/>
            <person name="Guo Z."/>
        </authorList>
    </citation>
    <scope>NUCLEOTIDE SEQUENCE</scope>
</reference>
<dbReference type="EMBL" id="LN902847">
    <property type="protein sequence ID" value="CDS37953.1"/>
    <property type="molecule type" value="Genomic_DNA"/>
</dbReference>
<feature type="region of interest" description="Disordered" evidence="1">
    <location>
        <begin position="335"/>
        <end position="379"/>
    </location>
</feature>
<dbReference type="Proteomes" id="UP000017246">
    <property type="component" value="Unassembled WGS sequence"/>
</dbReference>
<gene>
    <name evidence="2" type="ORF">EmuJ_000524800</name>
</gene>
<evidence type="ECO:0000313" key="3">
    <source>
        <dbReference type="Proteomes" id="UP000017246"/>
    </source>
</evidence>
<feature type="region of interest" description="Disordered" evidence="1">
    <location>
        <begin position="901"/>
        <end position="925"/>
    </location>
</feature>
<reference evidence="2" key="1">
    <citation type="journal article" date="2013" name="Nature">
        <title>The genomes of four tapeworm species reveal adaptations to parasitism.</title>
        <authorList>
            <person name="Tsai I.J."/>
            <person name="Zarowiecki M."/>
            <person name="Holroyd N."/>
            <person name="Garciarrubio A."/>
            <person name="Sanchez-Flores A."/>
            <person name="Brooks K.L."/>
            <person name="Tracey A."/>
            <person name="Bobes R.J."/>
            <person name="Fragoso G."/>
            <person name="Sciutto E."/>
            <person name="Aslett M."/>
            <person name="Beasley H."/>
            <person name="Bennett H.M."/>
            <person name="Cai J."/>
            <person name="Camicia F."/>
            <person name="Clark R."/>
            <person name="Cucher M."/>
            <person name="De Silva N."/>
            <person name="Day T.A."/>
            <person name="Deplazes P."/>
            <person name="Estrada K."/>
            <person name="Fernandez C."/>
            <person name="Holland P.W."/>
            <person name="Hou J."/>
            <person name="Hu S."/>
            <person name="Huckvale T."/>
            <person name="Hung S.S."/>
            <person name="Kamenetzky L."/>
            <person name="Keane J.A."/>
            <person name="Kiss F."/>
            <person name="Koziol U."/>
            <person name="Lambert O."/>
            <person name="Liu K."/>
            <person name="Luo X."/>
            <person name="Luo Y."/>
            <person name="Macchiaroli N."/>
            <person name="Nichol S."/>
            <person name="Paps J."/>
            <person name="Parkinson J."/>
            <person name="Pouchkina-Stantcheva N."/>
            <person name="Riddiford N."/>
            <person name="Rosenzvit M."/>
            <person name="Salinas G."/>
            <person name="Wasmuth J.D."/>
            <person name="Zamanian M."/>
            <person name="Zheng Y."/>
            <person name="Cai X."/>
            <person name="Soberon X."/>
            <person name="Olson P.D."/>
            <person name="Laclette J.P."/>
            <person name="Brehm K."/>
            <person name="Berriman M."/>
            <person name="Garciarrubio A."/>
            <person name="Bobes R.J."/>
            <person name="Fragoso G."/>
            <person name="Sanchez-Flores A."/>
            <person name="Estrada K."/>
            <person name="Cevallos M.A."/>
            <person name="Morett E."/>
            <person name="Gonzalez V."/>
            <person name="Portillo T."/>
            <person name="Ochoa-Leyva A."/>
            <person name="Jose M.V."/>
            <person name="Sciutto E."/>
            <person name="Landa A."/>
            <person name="Jimenez L."/>
            <person name="Valdes V."/>
            <person name="Carrero J.C."/>
            <person name="Larralde C."/>
            <person name="Morales-Montor J."/>
            <person name="Limon-Lason J."/>
            <person name="Soberon X."/>
            <person name="Laclette J.P."/>
        </authorList>
    </citation>
    <scope>NUCLEOTIDE SEQUENCE [LARGE SCALE GENOMIC DNA]</scope>
</reference>
<keyword evidence="3" id="KW-1185">Reference proteome</keyword>
<accession>A0A068XZV3</accession>
<protein>
    <submittedName>
        <fullName evidence="2">Asparagine rich antigen</fullName>
    </submittedName>
</protein>
<feature type="compositionally biased region" description="Low complexity" evidence="1">
    <location>
        <begin position="114"/>
        <end position="131"/>
    </location>
</feature>
<feature type="compositionally biased region" description="Low complexity" evidence="1">
    <location>
        <begin position="901"/>
        <end position="919"/>
    </location>
</feature>
<proteinExistence type="predicted"/>
<sequence>MNASEKASKSEVAEISIALPPLSTLPTLPRLQSTADSPSLAPPLNQPPSLLNWASLPMHLSTPRMVCLRATSQDCLSVTETLYPMTSTSDTRESSGHPIFIPTSPAHTMTPIPGSTLYSSSPSSGSVFMGSEGSKASTDGRRKRPASNLITPRQNRSRGVCNVGALTVEETGSVALSPREQRALRRKEKSRLAAKLRRNQESNILFCLLRALPVSLPDTAVSEGSIKTTPSKLNLEKSGVIRMAGQTLFLYNSLSRVLGTRAVPFISLLSKSLHGLLVHPTDSTVVYATPPLAEAINWPWINLIGVKLESLTDEGKMPTRAGETVNLRVLEQTNSPAKSSIHNHPSTPLRSPSHSPTSTPSTSTSGGDQTSPLWSPHLYRSSKNGTSGTFTGTHFSASASSNKAVPYLICTCFAILRVPITRSEDGRPSATVESAPQPVNHLNLYLLQPTPNLGLPKATADSGSLLTASPLGGTSSTTLSQISTISSSSSSASTSSSSSSSSSSFHRNKERYLQNRLRRLQTQNPPPKPLEDDFVYPRDFFCIVLDRSLAVKWVENSDPNKTNIFSSMVNQSFLDFIALHDLEAVSKLLNECVQQKLSIWTPSYRLRIPISQSNGSRQSSGPSKFIWVRTLFSNTFDANIRCLHQPIGNAQTDGIQVCLHQKIASISTMGTSESRHHNGNSMSTVVATTPHVKRPIRVLKLQSQHQPLSQQPVTESTLQPLRVSPSLPKNSGPYLAPLAAAPTRDTQIIYEPPACLTSQTLVTTPWVIYTRSISAPQASLSKTVSPLSQNSSFNFLLPGECNEIPLQHSNKIPRLSPPHTIVESSQIEKWPMTTSSPVLNLPDMLQELDPETLAMLEENEDAKSDSLLTSLSFDDILSSISITPSSGDEINQDKQICTSGSFCSSESSPPSLPESFVSPTSCTRKNQPSQQQQQLLQQREMSLFSDVELDTDIPSDTDEFWDALVTNVMNLPLDITNLPMDVR</sequence>
<dbReference type="OrthoDB" id="6288634at2759"/>
<feature type="region of interest" description="Disordered" evidence="1">
    <location>
        <begin position="487"/>
        <end position="507"/>
    </location>
</feature>
<feature type="compositionally biased region" description="Low complexity" evidence="1">
    <location>
        <begin position="487"/>
        <end position="504"/>
    </location>
</feature>
<evidence type="ECO:0000256" key="1">
    <source>
        <dbReference type="SAM" id="MobiDB-lite"/>
    </source>
</evidence>
<feature type="compositionally biased region" description="Polar residues" evidence="1">
    <location>
        <begin position="335"/>
        <end position="344"/>
    </location>
</feature>
<organism evidence="2 3">
    <name type="scientific">Echinococcus multilocularis</name>
    <name type="common">Fox tapeworm</name>
    <dbReference type="NCBI Taxonomy" id="6211"/>
    <lineage>
        <taxon>Eukaryota</taxon>
        <taxon>Metazoa</taxon>
        <taxon>Spiralia</taxon>
        <taxon>Lophotrochozoa</taxon>
        <taxon>Platyhelminthes</taxon>
        <taxon>Cestoda</taxon>
        <taxon>Eucestoda</taxon>
        <taxon>Cyclophyllidea</taxon>
        <taxon>Taeniidae</taxon>
        <taxon>Echinococcus</taxon>
    </lineage>
</organism>
<feature type="region of interest" description="Disordered" evidence="1">
    <location>
        <begin position="86"/>
        <end position="154"/>
    </location>
</feature>
<feature type="compositionally biased region" description="Low complexity" evidence="1">
    <location>
        <begin position="345"/>
        <end position="372"/>
    </location>
</feature>
<evidence type="ECO:0000313" key="2">
    <source>
        <dbReference type="EMBL" id="CDS37953.1"/>
    </source>
</evidence>
<name>A0A068XZV3_ECHMU</name>